<sequence length="51" mass="5261">MANSSQMAGVVGGVGGVQSPSSLYEVISDEALRQVSECGRTTHYLSMIGSI</sequence>
<gene>
    <name evidence="1" type="ORF">ASIM_LOCUS7327</name>
</gene>
<evidence type="ECO:0000313" key="3">
    <source>
        <dbReference type="WBParaSite" id="ASIM_0000755401-mRNA-1"/>
    </source>
</evidence>
<evidence type="ECO:0000313" key="1">
    <source>
        <dbReference type="EMBL" id="VDK28946.1"/>
    </source>
</evidence>
<dbReference type="Proteomes" id="UP000267096">
    <property type="component" value="Unassembled WGS sequence"/>
</dbReference>
<proteinExistence type="predicted"/>
<dbReference type="WBParaSite" id="ASIM_0000755401-mRNA-1">
    <property type="protein sequence ID" value="ASIM_0000755401-mRNA-1"/>
    <property type="gene ID" value="ASIM_0000755401"/>
</dbReference>
<reference evidence="3" key="1">
    <citation type="submission" date="2017-02" db="UniProtKB">
        <authorList>
            <consortium name="WormBaseParasite"/>
        </authorList>
    </citation>
    <scope>IDENTIFICATION</scope>
</reference>
<accession>A0A0M3JIT8</accession>
<evidence type="ECO:0000313" key="2">
    <source>
        <dbReference type="Proteomes" id="UP000267096"/>
    </source>
</evidence>
<protein>
    <submittedName>
        <fullName evidence="1 3">Uncharacterized protein</fullName>
    </submittedName>
</protein>
<dbReference type="AlphaFoldDB" id="A0A0M3JIT8"/>
<reference evidence="1 2" key="2">
    <citation type="submission" date="2018-11" db="EMBL/GenBank/DDBJ databases">
        <authorList>
            <consortium name="Pathogen Informatics"/>
        </authorList>
    </citation>
    <scope>NUCLEOTIDE SEQUENCE [LARGE SCALE GENOMIC DNA]</scope>
</reference>
<organism evidence="3">
    <name type="scientific">Anisakis simplex</name>
    <name type="common">Herring worm</name>
    <dbReference type="NCBI Taxonomy" id="6269"/>
    <lineage>
        <taxon>Eukaryota</taxon>
        <taxon>Metazoa</taxon>
        <taxon>Ecdysozoa</taxon>
        <taxon>Nematoda</taxon>
        <taxon>Chromadorea</taxon>
        <taxon>Rhabditida</taxon>
        <taxon>Spirurina</taxon>
        <taxon>Ascaridomorpha</taxon>
        <taxon>Ascaridoidea</taxon>
        <taxon>Anisakidae</taxon>
        <taxon>Anisakis</taxon>
        <taxon>Anisakis simplex complex</taxon>
    </lineage>
</organism>
<dbReference type="EMBL" id="UYRR01017515">
    <property type="protein sequence ID" value="VDK28946.1"/>
    <property type="molecule type" value="Genomic_DNA"/>
</dbReference>
<keyword evidence="2" id="KW-1185">Reference proteome</keyword>
<name>A0A0M3JIT8_ANISI</name>